<gene>
    <name evidence="3" type="ORF">ABFY20_10435</name>
</gene>
<dbReference type="PRINTS" id="PR01438">
    <property type="entry name" value="UNVRSLSTRESS"/>
</dbReference>
<evidence type="ECO:0000259" key="2">
    <source>
        <dbReference type="Pfam" id="PF00582"/>
    </source>
</evidence>
<dbReference type="InterPro" id="IPR006015">
    <property type="entry name" value="Universal_stress_UspA"/>
</dbReference>
<feature type="domain" description="UspA" evidence="2">
    <location>
        <begin position="21"/>
        <end position="155"/>
    </location>
</feature>
<comment type="similarity">
    <text evidence="1">Belongs to the universal stress protein A family.</text>
</comment>
<dbReference type="InterPro" id="IPR006016">
    <property type="entry name" value="UspA"/>
</dbReference>
<sequence>MSESPVSIPDPHAARPGLGEFSRVVVGVDGSESSISALRKAASIAEAFDAQLDVVCVWTYPISRYTMVPPEWYPDRDAARTVHDVADAVFGETKPERVHLSIAEGSAARVLIDESDTADLIVTGSRGHGGFAGLLLGSVSAEIAAHAHCPVLIVHPHAEPHAEAARDRVAAKQSEGASR</sequence>
<reference evidence="3" key="1">
    <citation type="submission" date="2024-05" db="EMBL/GenBank/DDBJ databases">
        <title>Herbiconiux sp. A18JL235.</title>
        <authorList>
            <person name="Zhang G."/>
        </authorList>
    </citation>
    <scope>NUCLEOTIDE SEQUENCE</scope>
    <source>
        <strain evidence="3">A18JL235</strain>
    </source>
</reference>
<organism evidence="3">
    <name type="scientific">Herbiconiux sp. A18JL235</name>
    <dbReference type="NCBI Taxonomy" id="3152363"/>
    <lineage>
        <taxon>Bacteria</taxon>
        <taxon>Bacillati</taxon>
        <taxon>Actinomycetota</taxon>
        <taxon>Actinomycetes</taxon>
        <taxon>Micrococcales</taxon>
        <taxon>Microbacteriaceae</taxon>
        <taxon>Herbiconiux</taxon>
    </lineage>
</organism>
<dbReference type="EMBL" id="CP162511">
    <property type="protein sequence ID" value="XDI03769.1"/>
    <property type="molecule type" value="Genomic_DNA"/>
</dbReference>
<dbReference type="SUPFAM" id="SSF52402">
    <property type="entry name" value="Adenine nucleotide alpha hydrolases-like"/>
    <property type="match status" value="1"/>
</dbReference>
<name>A0AB39BBH5_9MICO</name>
<protein>
    <submittedName>
        <fullName evidence="3">Universal stress protein</fullName>
    </submittedName>
</protein>
<dbReference type="InterPro" id="IPR014729">
    <property type="entry name" value="Rossmann-like_a/b/a_fold"/>
</dbReference>
<evidence type="ECO:0000256" key="1">
    <source>
        <dbReference type="ARBA" id="ARBA00008791"/>
    </source>
</evidence>
<dbReference type="Pfam" id="PF00582">
    <property type="entry name" value="Usp"/>
    <property type="match status" value="1"/>
</dbReference>
<dbReference type="RefSeq" id="WP_368496187.1">
    <property type="nucleotide sequence ID" value="NZ_CP162511.1"/>
</dbReference>
<dbReference type="PANTHER" id="PTHR46268:SF6">
    <property type="entry name" value="UNIVERSAL STRESS PROTEIN UP12"/>
    <property type="match status" value="1"/>
</dbReference>
<dbReference type="PANTHER" id="PTHR46268">
    <property type="entry name" value="STRESS RESPONSE PROTEIN NHAX"/>
    <property type="match status" value="1"/>
</dbReference>
<dbReference type="Gene3D" id="3.40.50.620">
    <property type="entry name" value="HUPs"/>
    <property type="match status" value="1"/>
</dbReference>
<accession>A0AB39BBH5</accession>
<proteinExistence type="inferred from homology"/>
<dbReference type="AlphaFoldDB" id="A0AB39BBH5"/>
<evidence type="ECO:0000313" key="3">
    <source>
        <dbReference type="EMBL" id="XDI03769.1"/>
    </source>
</evidence>